<dbReference type="RefSeq" id="WP_136562014.1">
    <property type="nucleotide sequence ID" value="NZ_BAABLS010000010.1"/>
</dbReference>
<keyword evidence="4" id="KW-1185">Reference proteome</keyword>
<keyword evidence="2" id="KW-0732">Signal</keyword>
<dbReference type="AlphaFoldDB" id="A0A4S8NL67"/>
<dbReference type="Proteomes" id="UP000307087">
    <property type="component" value="Unassembled WGS sequence"/>
</dbReference>
<sequence length="323" mass="32513">MPSVRSHLRPVIAGATALLAVSALSACADDPEPTSGSRPVETSAGEGTETSDAAPATPGGTPAALALVDAGAGPRRVVTLDVAEGHTETTSLAMQTTTTVDLMSSAPIELPVTLPYTSTVTGVDDDGITVEIDYGRPQVEAGDDLVGSLLAQAEEAFTLLDAATTEVVYAPSGQVVSQETDLGASAPAIVDRLLDDVNASGFALALPFPDEAVGVGARWSLDGEVTVGEVTSTTTTEFELVEVTARGYVVEVRTTQTALPGDLPQGVGAVVDGSTTSTGTFEGRVGLIGPASATATSEGSATVEMGGQRITTTYAVELDASTS</sequence>
<gene>
    <name evidence="3" type="ORF">E9934_06170</name>
</gene>
<protein>
    <submittedName>
        <fullName evidence="3">Uncharacterized protein</fullName>
    </submittedName>
</protein>
<evidence type="ECO:0000313" key="3">
    <source>
        <dbReference type="EMBL" id="THV15919.1"/>
    </source>
</evidence>
<name>A0A4S8NL67_9ACTN</name>
<dbReference type="EMBL" id="STGW01000003">
    <property type="protein sequence ID" value="THV15919.1"/>
    <property type="molecule type" value="Genomic_DNA"/>
</dbReference>
<feature type="signal peptide" evidence="2">
    <location>
        <begin position="1"/>
        <end position="28"/>
    </location>
</feature>
<accession>A0A4S8NL67</accession>
<evidence type="ECO:0000256" key="1">
    <source>
        <dbReference type="SAM" id="MobiDB-lite"/>
    </source>
</evidence>
<evidence type="ECO:0000313" key="4">
    <source>
        <dbReference type="Proteomes" id="UP000307087"/>
    </source>
</evidence>
<dbReference type="OrthoDB" id="573653at2"/>
<proteinExistence type="predicted"/>
<feature type="compositionally biased region" description="Low complexity" evidence="1">
    <location>
        <begin position="53"/>
        <end position="63"/>
    </location>
</feature>
<organism evidence="3 4">
    <name type="scientific">Nocardioides caeni</name>
    <dbReference type="NCBI Taxonomy" id="574700"/>
    <lineage>
        <taxon>Bacteria</taxon>
        <taxon>Bacillati</taxon>
        <taxon>Actinomycetota</taxon>
        <taxon>Actinomycetes</taxon>
        <taxon>Propionibacteriales</taxon>
        <taxon>Nocardioidaceae</taxon>
        <taxon>Nocardioides</taxon>
    </lineage>
</organism>
<dbReference type="PROSITE" id="PS51257">
    <property type="entry name" value="PROKAR_LIPOPROTEIN"/>
    <property type="match status" value="1"/>
</dbReference>
<comment type="caution">
    <text evidence="3">The sequence shown here is derived from an EMBL/GenBank/DDBJ whole genome shotgun (WGS) entry which is preliminary data.</text>
</comment>
<feature type="region of interest" description="Disordered" evidence="1">
    <location>
        <begin position="27"/>
        <end position="63"/>
    </location>
</feature>
<feature type="chain" id="PRO_5020474472" evidence="2">
    <location>
        <begin position="29"/>
        <end position="323"/>
    </location>
</feature>
<evidence type="ECO:0000256" key="2">
    <source>
        <dbReference type="SAM" id="SignalP"/>
    </source>
</evidence>
<reference evidence="3 4" key="1">
    <citation type="journal article" date="2009" name="Int. J. Syst. Evol. Microbiol.">
        <title>Nocardioides caeni sp. nov., isolated from wastewater.</title>
        <authorList>
            <person name="Yoon J.H."/>
            <person name="Kang S.J."/>
            <person name="Park S."/>
            <person name="Kim W."/>
            <person name="Oh T.K."/>
        </authorList>
    </citation>
    <scope>NUCLEOTIDE SEQUENCE [LARGE SCALE GENOMIC DNA]</scope>
    <source>
        <strain evidence="3 4">DSM 23134</strain>
    </source>
</reference>